<feature type="region of interest" description="Disordered" evidence="5">
    <location>
        <begin position="513"/>
        <end position="539"/>
    </location>
</feature>
<dbReference type="PROSITE" id="PS00018">
    <property type="entry name" value="EF_HAND_1"/>
    <property type="match status" value="1"/>
</dbReference>
<keyword evidence="4" id="KW-0106">Calcium</keyword>
<evidence type="ECO:0000256" key="3">
    <source>
        <dbReference type="ARBA" id="ARBA00022729"/>
    </source>
</evidence>
<dbReference type="Proteomes" id="UP000501812">
    <property type="component" value="Chromosome"/>
</dbReference>
<feature type="region of interest" description="Disordered" evidence="5">
    <location>
        <begin position="586"/>
        <end position="684"/>
    </location>
</feature>
<dbReference type="InterPro" id="IPR018247">
    <property type="entry name" value="EF_Hand_1_Ca_BS"/>
</dbReference>
<dbReference type="InterPro" id="IPR053180">
    <property type="entry name" value="Ca-binding_acidic-repeat"/>
</dbReference>
<dbReference type="AlphaFoldDB" id="A0A858RSB5"/>
<feature type="chain" id="PRO_5032988562" evidence="6">
    <location>
        <begin position="23"/>
        <end position="1163"/>
    </location>
</feature>
<name>A0A858RSB5_9BACT</name>
<dbReference type="RefSeq" id="WP_169457556.1">
    <property type="nucleotide sequence ID" value="NZ_CP051774.1"/>
</dbReference>
<dbReference type="EMBL" id="CP051774">
    <property type="protein sequence ID" value="QJE99070.1"/>
    <property type="molecule type" value="Genomic_DNA"/>
</dbReference>
<feature type="signal peptide" evidence="6">
    <location>
        <begin position="1"/>
        <end position="22"/>
    </location>
</feature>
<evidence type="ECO:0000256" key="6">
    <source>
        <dbReference type="SAM" id="SignalP"/>
    </source>
</evidence>
<sequence>MRSWLTRVSTVSLLISSMSVQAVPPAWWSAGSPPVLSGSPAENKGMASAGQGKWMAQSALTALSAKVGAGHPAVTAITAELYKASATAEEGVFYPVRPATPDAAWLEAQKAPLTIGALKALAAPFYRHIGKLNEEWIVDQFVANGLLTENVHYFRDNENLPKVYYPWNPANNQNPETNSASVTIGQLKAVFSLYFETLVLTDDLDGDGLGQADEVLHGTNPELADTDGDSLPDGWEVEHGLDPLGTTNTYGDPDGEGVKNVYEFVLGFDPNVANTAGTSDATKDRDGDGMTDAWEAFWGLLQWDEEAGYSVITKRIDWDVADSTADYDGDGLTNFQEFTILSSPVTKDTDEDGMPDAWELANNLQVNSSDWSSDPDNDDISNLDEYLLGLNPRNANTGGTSDKTKDRDGDGILDRVEVSYVRVTIDENNDKIFERTLDWEVADATADYDGDGLSNEDEFVEGTHPLLNDSDYDNMPDGWEIDNGFDPMQEANQNIDTDNDGVKNIHEFVLGLDPRDATTTPGVPDDTRDGDSDGMPDAWEASFGRFVADPDTNHRNFQKTLDWTIDDSEEDFDEDEFENLEEFLEGTNPTFFDSDGDQMPDGWEARHGLDPDSSVGSEGPNADPDNDGLDNFEEWCHGTDPHRANSDGNGNDNTNDGEEVEQGSDPNDSGDNGQAPPDLISVPITIGDPSGSFSEKWCLNVRGLDQDSRTFSVASREFGDVTTENILLRKGNRYEISIIHQGTSPAWLATPGAQPDYDWEATIDGKPEESAYPYQTGSGNLFTVADHWIVDNRLGVFTKYGDTGNENKIQGHHATLIPGIRRDEDVSDDNWQFLTGQLRKALPGQKMNLRVDVAHVSGLGQPTDCTWEISQGNPFKNYEANQNRATLTKLTGEDLKGRSVHFHFAGSGALPVKAKFKILGNPMELEEVIQVEKPVAPIDVRVGEIDFYTGDISGLRVGLYSTGDLVGGIELNGLSGYVDISDDWPAGKWHWIQTGRVDVWGQNSQGIRFKGSLNGVHGLDTVYPFFPSWPRIYTPQNEAGIPDLSGPTPTNTTGPWSRTALAWDTPSHNISGFVSTTRRDSFELYQMFLAPGTESKWVPLSRLDWSWQVKAATSLPPNTNWTIDRVYSTSNVAEPYATNIHPEWNRRIHDIRYVPDFDVILPE</sequence>
<evidence type="ECO:0000256" key="4">
    <source>
        <dbReference type="ARBA" id="ARBA00022837"/>
    </source>
</evidence>
<evidence type="ECO:0000313" key="7">
    <source>
        <dbReference type="EMBL" id="QJE99070.1"/>
    </source>
</evidence>
<dbReference type="PANTHER" id="PTHR37467">
    <property type="entry name" value="EXPORTED CALCIUM-BINDING GLYCOPROTEIN-RELATED"/>
    <property type="match status" value="1"/>
</dbReference>
<organism evidence="7 8">
    <name type="scientific">Luteolibacter luteus</name>
    <dbReference type="NCBI Taxonomy" id="2728835"/>
    <lineage>
        <taxon>Bacteria</taxon>
        <taxon>Pseudomonadati</taxon>
        <taxon>Verrucomicrobiota</taxon>
        <taxon>Verrucomicrobiia</taxon>
        <taxon>Verrucomicrobiales</taxon>
        <taxon>Verrucomicrobiaceae</taxon>
        <taxon>Luteolibacter</taxon>
    </lineage>
</organism>
<evidence type="ECO:0000256" key="1">
    <source>
        <dbReference type="ARBA" id="ARBA00004613"/>
    </source>
</evidence>
<dbReference type="Pfam" id="PF18884">
    <property type="entry name" value="TSP3_bac"/>
    <property type="match status" value="7"/>
</dbReference>
<feature type="compositionally biased region" description="Acidic residues" evidence="5">
    <location>
        <begin position="624"/>
        <end position="633"/>
    </location>
</feature>
<dbReference type="KEGG" id="luo:HHL09_25920"/>
<gene>
    <name evidence="7" type="ORF">HHL09_25920</name>
</gene>
<feature type="compositionally biased region" description="Basic and acidic residues" evidence="5">
    <location>
        <begin position="634"/>
        <end position="645"/>
    </location>
</feature>
<protein>
    <submittedName>
        <fullName evidence="7">Uncharacterized protein</fullName>
    </submittedName>
</protein>
<keyword evidence="3 6" id="KW-0732">Signal</keyword>
<keyword evidence="2" id="KW-0964">Secreted</keyword>
<reference evidence="7 8" key="1">
    <citation type="submission" date="2020-04" db="EMBL/GenBank/DDBJ databases">
        <title>Luteolibacter sp. G-1-1-1 isolated from soil.</title>
        <authorList>
            <person name="Dahal R.H."/>
        </authorList>
    </citation>
    <scope>NUCLEOTIDE SEQUENCE [LARGE SCALE GENOMIC DNA]</scope>
    <source>
        <strain evidence="7 8">G-1-1-1</strain>
    </source>
</reference>
<proteinExistence type="predicted"/>
<accession>A0A858RSB5</accession>
<dbReference type="InterPro" id="IPR059100">
    <property type="entry name" value="TSP3_bac"/>
</dbReference>
<dbReference type="PANTHER" id="PTHR37467:SF1">
    <property type="entry name" value="EXPORTED CALCIUM-BINDING GLYCOPROTEIN"/>
    <property type="match status" value="1"/>
</dbReference>
<evidence type="ECO:0000313" key="8">
    <source>
        <dbReference type="Proteomes" id="UP000501812"/>
    </source>
</evidence>
<evidence type="ECO:0000256" key="5">
    <source>
        <dbReference type="SAM" id="MobiDB-lite"/>
    </source>
</evidence>
<comment type="subcellular location">
    <subcellularLocation>
        <location evidence="1">Secreted</location>
    </subcellularLocation>
</comment>
<keyword evidence="8" id="KW-1185">Reference proteome</keyword>
<evidence type="ECO:0000256" key="2">
    <source>
        <dbReference type="ARBA" id="ARBA00022525"/>
    </source>
</evidence>